<evidence type="ECO:0000313" key="1">
    <source>
        <dbReference type="EMBL" id="MTI26748.1"/>
    </source>
</evidence>
<evidence type="ECO:0000313" key="2">
    <source>
        <dbReference type="Proteomes" id="UP000798808"/>
    </source>
</evidence>
<keyword evidence="2" id="KW-1185">Reference proteome</keyword>
<reference evidence="1 2" key="1">
    <citation type="submission" date="2019-02" db="EMBL/GenBank/DDBJ databases">
        <authorList>
            <person name="Goldberg S.R."/>
            <person name="Haltli B.A."/>
            <person name="Correa H."/>
            <person name="Russell K.G."/>
        </authorList>
    </citation>
    <scope>NUCLEOTIDE SEQUENCE [LARGE SCALE GENOMIC DNA]</scope>
    <source>
        <strain evidence="1 2">JCM 16186</strain>
    </source>
</reference>
<comment type="caution">
    <text evidence="1">The sequence shown here is derived from an EMBL/GenBank/DDBJ whole genome shotgun (WGS) entry which is preliminary data.</text>
</comment>
<dbReference type="Proteomes" id="UP000798808">
    <property type="component" value="Unassembled WGS sequence"/>
</dbReference>
<dbReference type="RefSeq" id="WP_155173756.1">
    <property type="nucleotide sequence ID" value="NZ_BAAAFL010000010.1"/>
</dbReference>
<dbReference type="EMBL" id="SMLW01000596">
    <property type="protein sequence ID" value="MTI26748.1"/>
    <property type="molecule type" value="Genomic_DNA"/>
</dbReference>
<accession>A0ABW9RTZ6</accession>
<organism evidence="1 2">
    <name type="scientific">Fulvivirga kasyanovii</name>
    <dbReference type="NCBI Taxonomy" id="396812"/>
    <lineage>
        <taxon>Bacteria</taxon>
        <taxon>Pseudomonadati</taxon>
        <taxon>Bacteroidota</taxon>
        <taxon>Cytophagia</taxon>
        <taxon>Cytophagales</taxon>
        <taxon>Fulvivirgaceae</taxon>
        <taxon>Fulvivirga</taxon>
    </lineage>
</organism>
<sequence>MIIFQGHLYGQEEEKEPTLEELYGELDSLFANETVPDDLFSLVDSLLALDSAKYFSLNLRLGYVSNIVSAGRNFGFDQYGFSPGATYYHHSGVFAGFTGYWSNEYDPGYYLNTLNFGYMHTLKERWVLSAGHDFYLFNDSIEDHSFNKGAQAAVYFQKKWADIGVDYAFLYGNDKAHRVTGRASGRLKIKTSGIIDVITFMPGASFQWGNANVFYLRQPRTAATDLYQIVKENDYPGLGYRGYRKLVYLLESDRQFAAAHFLRERGYTNEQIANTIQSYYDGEFEVEDTFGFMNYSFSLPISITAGKWNLLINYTYNIPVALPGEEIEYEANGYFSTSLSYLLYWQKG</sequence>
<name>A0ABW9RTZ6_9BACT</name>
<gene>
    <name evidence="1" type="ORF">E1163_17470</name>
</gene>
<protein>
    <submittedName>
        <fullName evidence="1">Uncharacterized protein</fullName>
    </submittedName>
</protein>
<proteinExistence type="predicted"/>